<dbReference type="Proteomes" id="UP000251513">
    <property type="component" value="Unassembled WGS sequence"/>
</dbReference>
<gene>
    <name evidence="1" type="ORF">C7T86_15080</name>
</gene>
<protein>
    <submittedName>
        <fullName evidence="1">Uncharacterized protein</fullName>
    </submittedName>
</protein>
<dbReference type="AlphaFoldDB" id="A0AA44Z034"/>
<comment type="caution">
    <text evidence="1">The sequence shown here is derived from an EMBL/GenBank/DDBJ whole genome shotgun (WGS) entry which is preliminary data.</text>
</comment>
<accession>A0AA44Z034</accession>
<organism evidence="1 2">
    <name type="scientific">Xanthomonas campestris pv. malvacearum</name>
    <dbReference type="NCBI Taxonomy" id="86040"/>
    <lineage>
        <taxon>Bacteria</taxon>
        <taxon>Pseudomonadati</taxon>
        <taxon>Pseudomonadota</taxon>
        <taxon>Gammaproteobacteria</taxon>
        <taxon>Lysobacterales</taxon>
        <taxon>Lysobacteraceae</taxon>
        <taxon>Xanthomonas</taxon>
    </lineage>
</organism>
<dbReference type="RefSeq" id="WP_005915966.1">
    <property type="nucleotide sequence ID" value="NZ_CP013004.1"/>
</dbReference>
<name>A0AA44Z034_XANCM</name>
<proteinExistence type="predicted"/>
<dbReference type="EMBL" id="PYJH01000033">
    <property type="protein sequence ID" value="PUE92220.1"/>
    <property type="molecule type" value="Genomic_DNA"/>
</dbReference>
<evidence type="ECO:0000313" key="1">
    <source>
        <dbReference type="EMBL" id="PUE92220.1"/>
    </source>
</evidence>
<sequence>MLQLTNLLLKANPKDVIAITLRADAYYLLVEQRLLSKYPSVDQMPPAALEELKSLSGQNRELYSKAEALGWKAWTKADWDRYLDHFANQKSKLQRDE</sequence>
<evidence type="ECO:0000313" key="2">
    <source>
        <dbReference type="Proteomes" id="UP000251513"/>
    </source>
</evidence>
<reference evidence="1 2" key="1">
    <citation type="submission" date="2018-03" db="EMBL/GenBank/DDBJ databases">
        <title>Sequencing of reference strains of Xanthomonas.</title>
        <authorList>
            <person name="Studholme D.J."/>
            <person name="Vicente J."/>
            <person name="Sarris P."/>
        </authorList>
    </citation>
    <scope>NUCLEOTIDE SEQUENCE [LARGE SCALE GENOMIC DNA]</scope>
    <source>
        <strain evidence="1 2">WHRI 5232</strain>
    </source>
</reference>